<dbReference type="Pfam" id="PF08352">
    <property type="entry name" value="oligo_HPY"/>
    <property type="match status" value="2"/>
</dbReference>
<dbReference type="SMART" id="SM00382">
    <property type="entry name" value="AAA"/>
    <property type="match status" value="2"/>
</dbReference>
<feature type="domain" description="ABC transporter" evidence="8">
    <location>
        <begin position="7"/>
        <end position="253"/>
    </location>
</feature>
<dbReference type="InterPro" id="IPR013563">
    <property type="entry name" value="Oligopep_ABC_C"/>
</dbReference>
<dbReference type="FunFam" id="3.40.50.300:FF:000016">
    <property type="entry name" value="Oligopeptide ABC transporter ATP-binding component"/>
    <property type="match status" value="2"/>
</dbReference>
<dbReference type="InterPro" id="IPR027417">
    <property type="entry name" value="P-loop_NTPase"/>
</dbReference>
<keyword evidence="6 9" id="KW-0067">ATP-binding</keyword>
<evidence type="ECO:0000313" key="9">
    <source>
        <dbReference type="EMBL" id="WFR98225.1"/>
    </source>
</evidence>
<dbReference type="CDD" id="cd03257">
    <property type="entry name" value="ABC_NikE_OppD_transporters"/>
    <property type="match status" value="2"/>
</dbReference>
<proteinExistence type="inferred from homology"/>
<dbReference type="GO" id="GO:0005524">
    <property type="term" value="F:ATP binding"/>
    <property type="evidence" value="ECO:0007669"/>
    <property type="project" value="UniProtKB-KW"/>
</dbReference>
<comment type="subcellular location">
    <subcellularLocation>
        <location evidence="1">Cell inner membrane</location>
        <topology evidence="1">Peripheral membrane protein</topology>
    </subcellularLocation>
</comment>
<geneLocation type="plasmid" evidence="9 10">
    <name>pTi1078</name>
</geneLocation>
<organism evidence="9 10">
    <name type="scientific">Rhizobium tumorigenes</name>
    <dbReference type="NCBI Taxonomy" id="2041385"/>
    <lineage>
        <taxon>Bacteria</taxon>
        <taxon>Pseudomonadati</taxon>
        <taxon>Pseudomonadota</taxon>
        <taxon>Alphaproteobacteria</taxon>
        <taxon>Hyphomicrobiales</taxon>
        <taxon>Rhizobiaceae</taxon>
        <taxon>Rhizobium/Agrobacterium group</taxon>
        <taxon>Rhizobium</taxon>
    </lineage>
</organism>
<feature type="domain" description="ABC transporter" evidence="8">
    <location>
        <begin position="289"/>
        <end position="537"/>
    </location>
</feature>
<evidence type="ECO:0000256" key="3">
    <source>
        <dbReference type="ARBA" id="ARBA00022448"/>
    </source>
</evidence>
<evidence type="ECO:0000256" key="1">
    <source>
        <dbReference type="ARBA" id="ARBA00004417"/>
    </source>
</evidence>
<evidence type="ECO:0000256" key="6">
    <source>
        <dbReference type="ARBA" id="ARBA00022840"/>
    </source>
</evidence>
<dbReference type="GO" id="GO:0016887">
    <property type="term" value="F:ATP hydrolysis activity"/>
    <property type="evidence" value="ECO:0007669"/>
    <property type="project" value="InterPro"/>
</dbReference>
<dbReference type="InterPro" id="IPR017871">
    <property type="entry name" value="ABC_transporter-like_CS"/>
</dbReference>
<dbReference type="GO" id="GO:0055085">
    <property type="term" value="P:transmembrane transport"/>
    <property type="evidence" value="ECO:0007669"/>
    <property type="project" value="UniProtKB-ARBA"/>
</dbReference>
<protein>
    <submittedName>
        <fullName evidence="9">ABC transporter ATP-binding protein</fullName>
    </submittedName>
</protein>
<dbReference type="PANTHER" id="PTHR43297:SF2">
    <property type="entry name" value="DIPEPTIDE TRANSPORT ATP-BINDING PROTEIN DPPD"/>
    <property type="match status" value="1"/>
</dbReference>
<dbReference type="InterPro" id="IPR003593">
    <property type="entry name" value="AAA+_ATPase"/>
</dbReference>
<dbReference type="NCBIfam" id="NF007739">
    <property type="entry name" value="PRK10419.1"/>
    <property type="match status" value="2"/>
</dbReference>
<evidence type="ECO:0000259" key="8">
    <source>
        <dbReference type="PROSITE" id="PS50893"/>
    </source>
</evidence>
<dbReference type="PROSITE" id="PS50893">
    <property type="entry name" value="ABC_TRANSPORTER_2"/>
    <property type="match status" value="2"/>
</dbReference>
<sequence>MSEHAVLSVKNLKISFGSKPIVHDLSFVIAAGSTLAVVGESGSGKSVTSLAIMGLLPEGSAKGSGSIRLNGKELLDLPEAEMRQIRGGKISMIFQEPMTSLNPVQRVGDQIAEAIRIHRGLKGRALRDAVLEMLKKVGIPDPERRIDNYPHMFSGGMRQRVVIAMALACNPALIIADEPTTALDVTVQAQILRLLKDLQQDTKTAVLFITHDMGVVAEVADHVLVMRSGQQIEAGSVNKIFSEPESDYTRILIEAAPSIAGKIDIENAAASELDVLPLNCKGDKPLLEVRDLSVRFVHTGGLFGRRLGHVHAVEGVSFAIGKGETLGLVGESGSGKSTIGKAIIDLVSRHGGTITVDGNLIDYSDHKSLARMRRDVQMIFQDPFGSLDSRQTIGSAIIEPMKVHGIASGKALTEKMEWLLDKVGIPTNRANSLPHEFSGGQRQRICIARALAMAPKLIIADEAVSALDVAVKAQIIELMMSLQKEFDISYLFISHDMAAVEKICDRVAVMYFGELVEIGSRDDVIGRPGHDYTQRLLSAIPITHPGQRLVRPAARRQAPPPISPMKPIGFVPEPALWNIKSAGHFIRRPAPSLSSR</sequence>
<comment type="similarity">
    <text evidence="2">Belongs to the ABC transporter superfamily.</text>
</comment>
<gene>
    <name evidence="9" type="ORF">PR017_22980</name>
</gene>
<dbReference type="KEGG" id="rtu:PR017_22980"/>
<accession>A0AAF1K9I3</accession>
<evidence type="ECO:0000256" key="7">
    <source>
        <dbReference type="ARBA" id="ARBA00023136"/>
    </source>
</evidence>
<keyword evidence="5" id="KW-0547">Nucleotide-binding</keyword>
<dbReference type="GO" id="GO:0005886">
    <property type="term" value="C:plasma membrane"/>
    <property type="evidence" value="ECO:0007669"/>
    <property type="project" value="UniProtKB-SubCell"/>
</dbReference>
<dbReference type="AlphaFoldDB" id="A0AAF1K9I3"/>
<dbReference type="Pfam" id="PF00005">
    <property type="entry name" value="ABC_tran"/>
    <property type="match status" value="2"/>
</dbReference>
<evidence type="ECO:0000256" key="4">
    <source>
        <dbReference type="ARBA" id="ARBA00022475"/>
    </source>
</evidence>
<dbReference type="SUPFAM" id="SSF52540">
    <property type="entry name" value="P-loop containing nucleoside triphosphate hydrolases"/>
    <property type="match status" value="2"/>
</dbReference>
<dbReference type="RefSeq" id="WP_111221648.1">
    <property type="nucleotide sequence ID" value="NZ_CP117257.1"/>
</dbReference>
<keyword evidence="3" id="KW-0813">Transport</keyword>
<dbReference type="PANTHER" id="PTHR43297">
    <property type="entry name" value="OLIGOPEPTIDE TRANSPORT ATP-BINDING PROTEIN APPD"/>
    <property type="match status" value="1"/>
</dbReference>
<dbReference type="GO" id="GO:0015833">
    <property type="term" value="P:peptide transport"/>
    <property type="evidence" value="ECO:0007669"/>
    <property type="project" value="InterPro"/>
</dbReference>
<keyword evidence="9" id="KW-0614">Plasmid</keyword>
<reference evidence="10" key="2">
    <citation type="journal article" date="2023" name="MicrobiologyOpen">
        <title>Genomics of the tumorigenes clade of the family Rhizobiaceae and description of Rhizobium rhododendri sp. nov.</title>
        <authorList>
            <person name="Kuzmanovic N."/>
            <person name="diCenzo G.C."/>
            <person name="Bunk B."/>
            <person name="Sproeer C."/>
            <person name="Fruehling A."/>
            <person name="Neumann-Schaal M."/>
            <person name="Overmann J."/>
            <person name="Smalla K."/>
        </authorList>
    </citation>
    <scope>NUCLEOTIDE SEQUENCE [LARGE SCALE GENOMIC DNA]</scope>
    <source>
        <strain evidence="10">1078</strain>
        <plasmid evidence="10">pTi1078</plasmid>
    </source>
</reference>
<dbReference type="NCBIfam" id="NF008453">
    <property type="entry name" value="PRK11308.1"/>
    <property type="match status" value="2"/>
</dbReference>
<dbReference type="InterPro" id="IPR050388">
    <property type="entry name" value="ABC_Ni/Peptide_Import"/>
</dbReference>
<keyword evidence="7" id="KW-0472">Membrane</keyword>
<evidence type="ECO:0000256" key="2">
    <source>
        <dbReference type="ARBA" id="ARBA00005417"/>
    </source>
</evidence>
<reference evidence="9 10" key="1">
    <citation type="journal article" date="2018" name="Sci. Rep.">
        <title>Rhizobium tumorigenes sp. nov., a novel plant tumorigenic bacterium isolated from cane gall tumors on thornless blackberry.</title>
        <authorList>
            <person name="Kuzmanovi N."/>
            <person name="Smalla K."/>
            <person name="Gronow S."/>
            <person name="PuBawska J."/>
        </authorList>
    </citation>
    <scope>NUCLEOTIDE SEQUENCE [LARGE SCALE GENOMIC DNA]</scope>
    <source>
        <strain evidence="9 10">1078</strain>
    </source>
</reference>
<evidence type="ECO:0000256" key="5">
    <source>
        <dbReference type="ARBA" id="ARBA00022741"/>
    </source>
</evidence>
<name>A0AAF1K9I3_9HYPH</name>
<dbReference type="PROSITE" id="PS00211">
    <property type="entry name" value="ABC_TRANSPORTER_1"/>
    <property type="match status" value="2"/>
</dbReference>
<dbReference type="InterPro" id="IPR003439">
    <property type="entry name" value="ABC_transporter-like_ATP-bd"/>
</dbReference>
<dbReference type="Gene3D" id="3.40.50.300">
    <property type="entry name" value="P-loop containing nucleotide triphosphate hydrolases"/>
    <property type="match status" value="2"/>
</dbReference>
<evidence type="ECO:0000313" key="10">
    <source>
        <dbReference type="Proteomes" id="UP000249499"/>
    </source>
</evidence>
<keyword evidence="10" id="KW-1185">Reference proteome</keyword>
<dbReference type="Proteomes" id="UP000249499">
    <property type="component" value="Plasmid pTi1078"/>
</dbReference>
<dbReference type="EMBL" id="CP117257">
    <property type="protein sequence ID" value="WFR98225.1"/>
    <property type="molecule type" value="Genomic_DNA"/>
</dbReference>
<keyword evidence="4" id="KW-1003">Cell membrane</keyword>